<proteinExistence type="predicted"/>
<dbReference type="Gene3D" id="1.20.58.360">
    <property type="entry name" value="Shigella T3SS effector IpaH defines"/>
    <property type="match status" value="1"/>
</dbReference>
<evidence type="ECO:0000313" key="3">
    <source>
        <dbReference type="EMBL" id="CAK9112590.1"/>
    </source>
</evidence>
<comment type="caution">
    <text evidence="3">The sequence shown here is derived from an EMBL/GenBank/DDBJ whole genome shotgun (WGS) entry which is preliminary data.</text>
</comment>
<keyword evidence="4" id="KW-1185">Reference proteome</keyword>
<reference evidence="3 4" key="1">
    <citation type="submission" date="2024-02" db="EMBL/GenBank/DDBJ databases">
        <authorList>
            <person name="Chen Y."/>
            <person name="Shah S."/>
            <person name="Dougan E. K."/>
            <person name="Thang M."/>
            <person name="Chan C."/>
        </authorList>
    </citation>
    <scope>NUCLEOTIDE SEQUENCE [LARGE SCALE GENOMIC DNA]</scope>
</reference>
<feature type="compositionally biased region" description="Acidic residues" evidence="1">
    <location>
        <begin position="131"/>
        <end position="162"/>
    </location>
</feature>
<dbReference type="Pfam" id="PF14496">
    <property type="entry name" value="NEL"/>
    <property type="match status" value="1"/>
</dbReference>
<feature type="domain" description="NEL" evidence="2">
    <location>
        <begin position="655"/>
        <end position="963"/>
    </location>
</feature>
<name>A0ABP0SK42_9DINO</name>
<dbReference type="EMBL" id="CAXAMM010043985">
    <property type="protein sequence ID" value="CAK9112590.1"/>
    <property type="molecule type" value="Genomic_DNA"/>
</dbReference>
<sequence>MWPDDDEMWGLHPRPGTERELRVMNVVVQTGDRQEDGGEEMEEDHFDGDSDGQAGDHLSERRPLQGLLKDPLEPRNNTRHVQFVFNEEQEERMLARERRNDPYYVTEEVDDELESLLRGEKQQRAIAFLLEEDEEEEPEEPDEALEDQPEEESSDDEDDEEPSMERLSVYVDQVLAGKKRGVVLLRRVLIKYGWTDMAVDTVLSSPVYEAVIEMAQDMDDVASQLEALRLMSKLICSGPLQGQNRRQEKKRLAKLFVEPLTTLLGEEDAATSNLEEALFCLWNIALQYGQMSAEYATQYVAATTMQLVERLAGDEKKTRVRAYAVRLLYAMWINMNGAVEDVEDLVSTVSSALRVEPWGTGVTELCKLLRSMLLRETDATSGVVNDEVLVGNLLAHLQVQMEGVTQAVPEEARDWESVLEAEDARAGVVDALNVMLLMNPTPEKRTALQLAVLECRHSLDVFETLAQLLEHDPAEVVRVSAWEALVTLTCCTWQDLYAREPELLEVVERCLFQERSQRLRAAMLNVMASESIQAVLPLMCRVIHEGRGFAPQIFGVAFDFVERAAQGARQARHKRLALDALSYVATLSMQLDWAERAQVVLLDAGVDPTGRSWAETPTLSRRRAEDEARRLEATARAERMRLENEAFVNGLGRVQDRESLAEWLDFWERCAGRPEVGALRRKLTPAFIGSENVHGLVEFLRKLEGSADFARCGARELGARVVEALDLIITDAGARAEILERIVGSVDACNDKPILALSHCHVLACIAAARGDRDRLRHVGRRVFNLGVVHKHCDRLIRDKFHGNVDTICVYLHFEIACKEVLDLPVSAEHLIFDSMVRIEPYEIDAAIHDALNVTDDAFDLWLSHWTEWQRQDRLELSEDLSYAELKGMPERKKKRSSLSRALSLLGDRIPDPIILVAPNTVAAKEPIWSLDEFYRHWVPSGLDLFGVPCSPDQVRDRLRVVV</sequence>
<dbReference type="InterPro" id="IPR016024">
    <property type="entry name" value="ARM-type_fold"/>
</dbReference>
<gene>
    <name evidence="3" type="ORF">SCF082_LOCUS52200</name>
</gene>
<dbReference type="InterPro" id="IPR011989">
    <property type="entry name" value="ARM-like"/>
</dbReference>
<feature type="region of interest" description="Disordered" evidence="1">
    <location>
        <begin position="30"/>
        <end position="80"/>
    </location>
</feature>
<accession>A0ABP0SK42</accession>
<evidence type="ECO:0000259" key="2">
    <source>
        <dbReference type="PROSITE" id="PS52053"/>
    </source>
</evidence>
<feature type="compositionally biased region" description="Acidic residues" evidence="1">
    <location>
        <begin position="37"/>
        <end position="50"/>
    </location>
</feature>
<dbReference type="InterPro" id="IPR029487">
    <property type="entry name" value="NEL_dom"/>
</dbReference>
<evidence type="ECO:0000256" key="1">
    <source>
        <dbReference type="SAM" id="MobiDB-lite"/>
    </source>
</evidence>
<feature type="region of interest" description="Disordered" evidence="1">
    <location>
        <begin position="131"/>
        <end position="164"/>
    </location>
</feature>
<evidence type="ECO:0000313" key="4">
    <source>
        <dbReference type="Proteomes" id="UP001642464"/>
    </source>
</evidence>
<dbReference type="Proteomes" id="UP001642464">
    <property type="component" value="Unassembled WGS sequence"/>
</dbReference>
<organism evidence="3 4">
    <name type="scientific">Durusdinium trenchii</name>
    <dbReference type="NCBI Taxonomy" id="1381693"/>
    <lineage>
        <taxon>Eukaryota</taxon>
        <taxon>Sar</taxon>
        <taxon>Alveolata</taxon>
        <taxon>Dinophyceae</taxon>
        <taxon>Suessiales</taxon>
        <taxon>Symbiodiniaceae</taxon>
        <taxon>Durusdinium</taxon>
    </lineage>
</organism>
<dbReference type="Gene3D" id="1.25.10.10">
    <property type="entry name" value="Leucine-rich Repeat Variant"/>
    <property type="match status" value="1"/>
</dbReference>
<dbReference type="PROSITE" id="PS52053">
    <property type="entry name" value="NEL"/>
    <property type="match status" value="1"/>
</dbReference>
<protein>
    <submittedName>
        <fullName evidence="3">Importin subunit alpha</fullName>
    </submittedName>
</protein>
<dbReference type="SUPFAM" id="SSF48371">
    <property type="entry name" value="ARM repeat"/>
    <property type="match status" value="1"/>
</dbReference>